<dbReference type="AlphaFoldDB" id="A0A0B7H8B5"/>
<protein>
    <submittedName>
        <fullName evidence="1">Uncharacterized protein</fullName>
    </submittedName>
</protein>
<dbReference type="RefSeq" id="WP_041992026.1">
    <property type="nucleotide sequence ID" value="NZ_CDOD01000021.1"/>
</dbReference>
<keyword evidence="2" id="KW-1185">Reference proteome</keyword>
<name>A0A0B7H8B5_9FLAO</name>
<evidence type="ECO:0000313" key="1">
    <source>
        <dbReference type="EMBL" id="CEN35600.1"/>
    </source>
</evidence>
<sequence length="158" mass="17490">MNRMFLVLLVAFASLSFSYSQQIEIKKVLGENRFYQDGKRLYMKDVITLMENNQEALLIMKKARQNNNIAIPVSIGGGGLIGWNLGKLISGGKPNWIVAGIGAGLTGIAIKLNSNVNKYSKQAVEIYNSSLNKDSSYRFHPEFNLISNEMGIGLAVKF</sequence>
<accession>A0A0B7H8B5</accession>
<evidence type="ECO:0000313" key="2">
    <source>
        <dbReference type="Proteomes" id="UP000038055"/>
    </source>
</evidence>
<dbReference type="STRING" id="28189.CCYN74_50030"/>
<dbReference type="Proteomes" id="UP000038055">
    <property type="component" value="Unassembled WGS sequence"/>
</dbReference>
<dbReference type="eggNOG" id="ENOG5032SQG">
    <property type="taxonomic scope" value="Bacteria"/>
</dbReference>
<gene>
    <name evidence="1" type="ORF">CCYN2B_280006</name>
</gene>
<reference evidence="2" key="1">
    <citation type="submission" date="2015-01" db="EMBL/GenBank/DDBJ databases">
        <authorList>
            <person name="MANFREDI Pablo"/>
        </authorList>
    </citation>
    <scope>NUCLEOTIDE SEQUENCE [LARGE SCALE GENOMIC DNA]</scope>
    <source>
        <strain evidence="2">Ccyn2B</strain>
    </source>
</reference>
<proteinExistence type="predicted"/>
<dbReference type="EMBL" id="CDOD01000021">
    <property type="protein sequence ID" value="CEN35600.1"/>
    <property type="molecule type" value="Genomic_DNA"/>
</dbReference>
<organism evidence="1 2">
    <name type="scientific">Capnocytophaga cynodegmi</name>
    <dbReference type="NCBI Taxonomy" id="28189"/>
    <lineage>
        <taxon>Bacteria</taxon>
        <taxon>Pseudomonadati</taxon>
        <taxon>Bacteroidota</taxon>
        <taxon>Flavobacteriia</taxon>
        <taxon>Flavobacteriales</taxon>
        <taxon>Flavobacteriaceae</taxon>
        <taxon>Capnocytophaga</taxon>
    </lineage>
</organism>